<dbReference type="SUPFAM" id="SSF54373">
    <property type="entry name" value="FAD-linked reductases, C-terminal domain"/>
    <property type="match status" value="1"/>
</dbReference>
<dbReference type="Gene3D" id="3.50.50.60">
    <property type="entry name" value="FAD/NAD(P)-binding domain"/>
    <property type="match status" value="2"/>
</dbReference>
<evidence type="ECO:0000256" key="1">
    <source>
        <dbReference type="ARBA" id="ARBA00023002"/>
    </source>
</evidence>
<dbReference type="SUPFAM" id="SSF51905">
    <property type="entry name" value="FAD/NAD(P)-binding domain"/>
    <property type="match status" value="1"/>
</dbReference>
<evidence type="ECO:0000313" key="3">
    <source>
        <dbReference type="EMBL" id="MBB3704885.1"/>
    </source>
</evidence>
<gene>
    <name evidence="3" type="ORF">FHS67_001195</name>
</gene>
<name>A0ABR6H2Z3_AMIAI</name>
<proteinExistence type="predicted"/>
<reference evidence="3 4" key="1">
    <citation type="submission" date="2020-08" db="EMBL/GenBank/DDBJ databases">
        <title>Genomic Encyclopedia of Type Strains, Phase IV (KMG-IV): sequencing the most valuable type-strain genomes for metagenomic binning, comparative biology and taxonomic classification.</title>
        <authorList>
            <person name="Goeker M."/>
        </authorList>
    </citation>
    <scope>NUCLEOTIDE SEQUENCE [LARGE SCALE GENOMIC DNA]</scope>
    <source>
        <strain evidence="3 4">DSM 10368</strain>
    </source>
</reference>
<dbReference type="GO" id="GO:0016491">
    <property type="term" value="F:oxidoreductase activity"/>
    <property type="evidence" value="ECO:0007669"/>
    <property type="project" value="UniProtKB-KW"/>
</dbReference>
<dbReference type="InterPro" id="IPR006076">
    <property type="entry name" value="FAD-dep_OxRdtase"/>
</dbReference>
<protein>
    <submittedName>
        <fullName evidence="3">D-amino-acid dehydrogenase</fullName>
        <ecNumber evidence="3">1.4.99.-</ecNumber>
    </submittedName>
</protein>
<organism evidence="3 4">
    <name type="scientific">Aminobacter aminovorans</name>
    <name type="common">Chelatobacter heintzii</name>
    <dbReference type="NCBI Taxonomy" id="83263"/>
    <lineage>
        <taxon>Bacteria</taxon>
        <taxon>Pseudomonadati</taxon>
        <taxon>Pseudomonadota</taxon>
        <taxon>Alphaproteobacteria</taxon>
        <taxon>Hyphomicrobiales</taxon>
        <taxon>Phyllobacteriaceae</taxon>
        <taxon>Aminobacter</taxon>
    </lineage>
</organism>
<dbReference type="PANTHER" id="PTHR13847:SF289">
    <property type="entry name" value="GLYCINE OXIDASE"/>
    <property type="match status" value="1"/>
</dbReference>
<evidence type="ECO:0000259" key="2">
    <source>
        <dbReference type="Pfam" id="PF01266"/>
    </source>
</evidence>
<feature type="domain" description="FAD dependent oxidoreductase" evidence="2">
    <location>
        <begin position="1"/>
        <end position="387"/>
    </location>
</feature>
<keyword evidence="1 3" id="KW-0560">Oxidoreductase</keyword>
<dbReference type="Gene3D" id="3.30.9.10">
    <property type="entry name" value="D-Amino Acid Oxidase, subunit A, domain 2"/>
    <property type="match status" value="1"/>
</dbReference>
<keyword evidence="4" id="KW-1185">Reference proteome</keyword>
<dbReference type="EMBL" id="JACICB010000004">
    <property type="protein sequence ID" value="MBB3704885.1"/>
    <property type="molecule type" value="Genomic_DNA"/>
</dbReference>
<accession>A0ABR6H2Z3</accession>
<dbReference type="Pfam" id="PF01266">
    <property type="entry name" value="DAO"/>
    <property type="match status" value="1"/>
</dbReference>
<dbReference type="Proteomes" id="UP000577697">
    <property type="component" value="Unassembled WGS sequence"/>
</dbReference>
<dbReference type="InterPro" id="IPR036188">
    <property type="entry name" value="FAD/NAD-bd_sf"/>
</dbReference>
<dbReference type="EC" id="1.4.99.-" evidence="3"/>
<sequence length="405" mass="44366">MIGITSALWLQQAGRKVIVIDPNPPGTGASHGNAGCFNGSSVVPMSMPGMWTSVPRWMLDPLGPLSIRLAYMPTLFPWLWRFLRAGRREEVKKQAAALRALLGPTLPYLKQIARGAHIDDLICEQGHLYVYRSEKSLAGDRFGWQLRGDAGVHLDWLDQRQLQDFDPALSASYTQGVLIRENGHTPDPGGLVMRLAEYFVRQGGVLHQAKATGFRLDGGRLQSIETDNGIVQADSAVIAGGAHSNTLLKMLGDWVPLETERGYHVMISDPESQPRVPTCDASGKFVTTPMNNGLRLAGTVELAGLEFAPDWKRARALVKLGQKMLPGLPACVAEERLVFWMGHRPSLPDSLPVIDRSSRCPDIVYAFGHGHVGMTGAPMTGHLVADLILGRTPKIDIAPFRFTRF</sequence>
<comment type="caution">
    <text evidence="3">The sequence shown here is derived from an EMBL/GenBank/DDBJ whole genome shotgun (WGS) entry which is preliminary data.</text>
</comment>
<evidence type="ECO:0000313" key="4">
    <source>
        <dbReference type="Proteomes" id="UP000577697"/>
    </source>
</evidence>
<dbReference type="PANTHER" id="PTHR13847">
    <property type="entry name" value="SARCOSINE DEHYDROGENASE-RELATED"/>
    <property type="match status" value="1"/>
</dbReference>